<dbReference type="Gene3D" id="1.10.10.1320">
    <property type="entry name" value="Anti-sigma factor, zinc-finger domain"/>
    <property type="match status" value="1"/>
</dbReference>
<dbReference type="InterPro" id="IPR041916">
    <property type="entry name" value="Anti_sigma_zinc_sf"/>
</dbReference>
<gene>
    <name evidence="3" type="ORF">LYSCAS_16590</name>
</gene>
<protein>
    <recommendedName>
        <fullName evidence="5">Zinc-finger domain-containing protein</fullName>
    </recommendedName>
</protein>
<reference evidence="3 4" key="1">
    <citation type="submission" date="2021-03" db="EMBL/GenBank/DDBJ databases">
        <title>Complete Genome Sequences of Two Lysobacter Strains Isolated from Sea Water (Lysobacter caseinilyticus) and Soil (Lysobacter helvus) in South Korea.</title>
        <authorList>
            <person name="Watanabe Y."/>
            <person name="Arakawa K."/>
        </authorList>
    </citation>
    <scope>NUCLEOTIDE SEQUENCE [LARGE SCALE GENOMIC DNA]</scope>
    <source>
        <strain evidence="3 4">KVB24</strain>
    </source>
</reference>
<dbReference type="Pfam" id="PF22148">
    <property type="entry name" value="Fervidolysin_NPro-like"/>
    <property type="match status" value="1"/>
</dbReference>
<keyword evidence="4" id="KW-1185">Reference proteome</keyword>
<dbReference type="EMBL" id="AP024545">
    <property type="protein sequence ID" value="BCT92635.1"/>
    <property type="molecule type" value="Genomic_DNA"/>
</dbReference>
<evidence type="ECO:0008006" key="5">
    <source>
        <dbReference type="Google" id="ProtNLM"/>
    </source>
</evidence>
<accession>A0ABN6FTD1</accession>
<name>A0ABN6FTD1_9GAMM</name>
<evidence type="ECO:0000313" key="4">
    <source>
        <dbReference type="Proteomes" id="UP000681317"/>
    </source>
</evidence>
<dbReference type="RefSeq" id="WP_213433451.1">
    <property type="nucleotide sequence ID" value="NZ_AP024545.1"/>
</dbReference>
<organism evidence="3 4">
    <name type="scientific">Noviluteimonas caseinilytica</name>
    <dbReference type="NCBI Taxonomy" id="2675101"/>
    <lineage>
        <taxon>Bacteria</taxon>
        <taxon>Pseudomonadati</taxon>
        <taxon>Pseudomonadota</taxon>
        <taxon>Gammaproteobacteria</taxon>
        <taxon>Lysobacterales</taxon>
        <taxon>Lysobacteraceae</taxon>
        <taxon>Noviluteimonas</taxon>
    </lineage>
</organism>
<proteinExistence type="predicted"/>
<evidence type="ECO:0000259" key="2">
    <source>
        <dbReference type="Pfam" id="PF22148"/>
    </source>
</evidence>
<sequence>MNGRVLSFEGRGHRAIALLLPWYANGTLSQDEHLRVQAHLAECAACRQDVEAMRTLIDDGPAHVEAPDVDRDWQRLRGRLHATQRAPVLRARWPRLRTAWRGTLPWTRIALGAQAAMLVLLGVFAFRRETAPDAPFAYRTLSAPTVAANKADRVLVVFDSRLTEAQLRALLAQVHGRIVDGPNEAGAFLIATDPGQSQSVRDALRASPGVEIAELLAPAETRE</sequence>
<dbReference type="InterPro" id="IPR054399">
    <property type="entry name" value="Fervidolysin-like_N_prodom"/>
</dbReference>
<evidence type="ECO:0000259" key="1">
    <source>
        <dbReference type="Pfam" id="PF13490"/>
    </source>
</evidence>
<feature type="domain" description="Fervidolysin-like N-terminal prodomain" evidence="2">
    <location>
        <begin position="152"/>
        <end position="214"/>
    </location>
</feature>
<dbReference type="InterPro" id="IPR027383">
    <property type="entry name" value="Znf_put"/>
</dbReference>
<dbReference type="Pfam" id="PF13490">
    <property type="entry name" value="zf-HC2"/>
    <property type="match status" value="1"/>
</dbReference>
<feature type="domain" description="Putative zinc-finger" evidence="1">
    <location>
        <begin position="15"/>
        <end position="47"/>
    </location>
</feature>
<evidence type="ECO:0000313" key="3">
    <source>
        <dbReference type="EMBL" id="BCT92635.1"/>
    </source>
</evidence>
<dbReference type="Proteomes" id="UP000681317">
    <property type="component" value="Chromosome"/>
</dbReference>